<name>A0ACC2NGB9_9HYME</name>
<organism evidence="1 2">
    <name type="scientific">Eretmocerus hayati</name>
    <dbReference type="NCBI Taxonomy" id="131215"/>
    <lineage>
        <taxon>Eukaryota</taxon>
        <taxon>Metazoa</taxon>
        <taxon>Ecdysozoa</taxon>
        <taxon>Arthropoda</taxon>
        <taxon>Hexapoda</taxon>
        <taxon>Insecta</taxon>
        <taxon>Pterygota</taxon>
        <taxon>Neoptera</taxon>
        <taxon>Endopterygota</taxon>
        <taxon>Hymenoptera</taxon>
        <taxon>Apocrita</taxon>
        <taxon>Proctotrupomorpha</taxon>
        <taxon>Chalcidoidea</taxon>
        <taxon>Aphelinidae</taxon>
        <taxon>Aphelininae</taxon>
        <taxon>Eretmocerus</taxon>
    </lineage>
</organism>
<comment type="caution">
    <text evidence="1">The sequence shown here is derived from an EMBL/GenBank/DDBJ whole genome shotgun (WGS) entry which is preliminary data.</text>
</comment>
<sequence>MASGTEQQPDKVPPDIYFKCHPTKAAGIVVCLLCEGVYHKSDFVKTLNSGKFITPVFVICNDHSECDLTSNEDARVVVANLTDKLAKYQTSYKQLENKYKEAGRMFNEMKSKYDVLLKSNSVNNSKSSNSGECVDVLKNEIASLKLENSKLDSENEHLSEKNDILMQLNTELKENNSLLKENNELMKLNMHPRSQEINTQDYAQVVAMKPKQSLVNVPDIIIELQGQDREKEESTKLIKKALSEKINCPINKLKEIKNKIYLKCRDPGDIKKVSDTLMKEENLKINIEIEKMKEPRINVVGVDPNVTDTDNDNIENDIRNRNNLVGKETVRIVHKYISKRTKKLNLIMEVSREAYMKIMTERMIYVGYNRCPVFDDFNIGMCYKCNKYGHGAKKCYNEYKCKYCAEDHNENDCQNKNTPKCSNCIETNEKWKLQKNTNHCADNKIMCDTYKFLLHRTIKKTNYPYTPTSVAESRK</sequence>
<keyword evidence="2" id="KW-1185">Reference proteome</keyword>
<dbReference type="EMBL" id="CM056743">
    <property type="protein sequence ID" value="KAJ8670255.1"/>
    <property type="molecule type" value="Genomic_DNA"/>
</dbReference>
<evidence type="ECO:0000313" key="1">
    <source>
        <dbReference type="EMBL" id="KAJ8670255.1"/>
    </source>
</evidence>
<accession>A0ACC2NGB9</accession>
<dbReference type="Proteomes" id="UP001239111">
    <property type="component" value="Chromosome 3"/>
</dbReference>
<protein>
    <submittedName>
        <fullName evidence="1">Uncharacterized protein</fullName>
    </submittedName>
</protein>
<evidence type="ECO:0000313" key="2">
    <source>
        <dbReference type="Proteomes" id="UP001239111"/>
    </source>
</evidence>
<proteinExistence type="predicted"/>
<reference evidence="1" key="1">
    <citation type="submission" date="2023-04" db="EMBL/GenBank/DDBJ databases">
        <title>A chromosome-level genome assembly of the parasitoid wasp Eretmocerus hayati.</title>
        <authorList>
            <person name="Zhong Y."/>
            <person name="Liu S."/>
            <person name="Liu Y."/>
        </authorList>
    </citation>
    <scope>NUCLEOTIDE SEQUENCE</scope>
    <source>
        <strain evidence="1">ZJU_SS_LIU_2023</strain>
    </source>
</reference>
<gene>
    <name evidence="1" type="ORF">QAD02_001514</name>
</gene>